<dbReference type="Pfam" id="PF01592">
    <property type="entry name" value="NifU_N"/>
    <property type="match status" value="2"/>
</dbReference>
<dbReference type="InterPro" id="IPR002871">
    <property type="entry name" value="NIF_FeS_clus_asmbl_NifU_N"/>
</dbReference>
<dbReference type="EMBL" id="LCLU01000028">
    <property type="protein sequence ID" value="KKU21296.1"/>
    <property type="molecule type" value="Genomic_DNA"/>
</dbReference>
<dbReference type="SUPFAM" id="SSF82649">
    <property type="entry name" value="SufE/NifU"/>
    <property type="match status" value="2"/>
</dbReference>
<reference evidence="2 3" key="1">
    <citation type="journal article" date="2015" name="Nature">
        <title>rRNA introns, odd ribosomes, and small enigmatic genomes across a large radiation of phyla.</title>
        <authorList>
            <person name="Brown C.T."/>
            <person name="Hug L.A."/>
            <person name="Thomas B.C."/>
            <person name="Sharon I."/>
            <person name="Castelle C.J."/>
            <person name="Singh A."/>
            <person name="Wilkins M.J."/>
            <person name="Williams K.H."/>
            <person name="Banfield J.F."/>
        </authorList>
    </citation>
    <scope>NUCLEOTIDE SEQUENCE [LARGE SCALE GENOMIC DNA]</scope>
</reference>
<dbReference type="Proteomes" id="UP000034569">
    <property type="component" value="Unassembled WGS sequence"/>
</dbReference>
<dbReference type="GO" id="GO:0005506">
    <property type="term" value="F:iron ion binding"/>
    <property type="evidence" value="ECO:0007669"/>
    <property type="project" value="InterPro"/>
</dbReference>
<proteinExistence type="predicted"/>
<organism evidence="2 3">
    <name type="scientific">Candidatus Azambacteria bacterium GW2011_GWC1_46_13</name>
    <dbReference type="NCBI Taxonomy" id="1618619"/>
    <lineage>
        <taxon>Bacteria</taxon>
        <taxon>Candidatus Azamiibacteriota</taxon>
    </lineage>
</organism>
<evidence type="ECO:0000313" key="2">
    <source>
        <dbReference type="EMBL" id="KKU21296.1"/>
    </source>
</evidence>
<evidence type="ECO:0000313" key="3">
    <source>
        <dbReference type="Proteomes" id="UP000034569"/>
    </source>
</evidence>
<dbReference type="PANTHER" id="PTHR10093">
    <property type="entry name" value="IRON-SULFUR CLUSTER ASSEMBLY ENZYME NIFU HOMOLOG"/>
    <property type="match status" value="1"/>
</dbReference>
<feature type="domain" description="NIF system FeS cluster assembly NifU N-terminal" evidence="1">
    <location>
        <begin position="93"/>
        <end position="167"/>
    </location>
</feature>
<dbReference type="GO" id="GO:0051536">
    <property type="term" value="F:iron-sulfur cluster binding"/>
    <property type="evidence" value="ECO:0007669"/>
    <property type="project" value="InterPro"/>
</dbReference>
<protein>
    <submittedName>
        <fullName evidence="2">Iron-sulfur cluster assembly protein IscU</fullName>
    </submittedName>
</protein>
<dbReference type="Gene3D" id="3.90.1010.10">
    <property type="match status" value="1"/>
</dbReference>
<name>A0A0G1NLG7_9BACT</name>
<dbReference type="AlphaFoldDB" id="A0A0G1NLG7"/>
<evidence type="ECO:0000259" key="1">
    <source>
        <dbReference type="Pfam" id="PF01592"/>
    </source>
</evidence>
<accession>A0A0G1NLG7</accession>
<comment type="caution">
    <text evidence="2">The sequence shown here is derived from an EMBL/GenBank/DDBJ whole genome shotgun (WGS) entry which is preliminary data.</text>
</comment>
<dbReference type="GO" id="GO:0016226">
    <property type="term" value="P:iron-sulfur cluster assembly"/>
    <property type="evidence" value="ECO:0007669"/>
    <property type="project" value="InterPro"/>
</dbReference>
<feature type="domain" description="NIF system FeS cluster assembly NifU N-terminal" evidence="1">
    <location>
        <begin position="11"/>
        <end position="55"/>
    </location>
</feature>
<gene>
    <name evidence="2" type="ORF">UX33_C0028G0009</name>
</gene>
<sequence length="167" mass="18343">MLTFNLLGGGIDHYDCPQNIGILDKNDPTIGVGKVVDSGCGDKTALYLKITEKECYVCEGTGRIEKEENVFEDSNTFGESSIICPRCKGRKTPETIVDARFETNGCKFIVAGFSWASEWLKGKTIAEARKLKTTAIVRALRFGPDKLHCAVLVKCAVNLALISYLMK</sequence>